<dbReference type="Gene3D" id="3.30.70.2970">
    <property type="entry name" value="Protein of unknown function (DUF541), domain 2"/>
    <property type="match status" value="1"/>
</dbReference>
<dbReference type="InterPro" id="IPR052022">
    <property type="entry name" value="26kDa_periplasmic_antigen"/>
</dbReference>
<feature type="signal peptide" evidence="1">
    <location>
        <begin position="1"/>
        <end position="28"/>
    </location>
</feature>
<dbReference type="PANTHER" id="PTHR34387">
    <property type="entry name" value="SLR1258 PROTEIN"/>
    <property type="match status" value="1"/>
</dbReference>
<keyword evidence="1" id="KW-0732">Signal</keyword>
<dbReference type="Pfam" id="PF04402">
    <property type="entry name" value="SIMPL"/>
    <property type="match status" value="1"/>
</dbReference>
<comment type="caution">
    <text evidence="2">The sequence shown here is derived from an EMBL/GenBank/DDBJ whole genome shotgun (WGS) entry which is preliminary data.</text>
</comment>
<name>A0A7W6K401_9HYPH</name>
<protein>
    <recommendedName>
        <fullName evidence="4">SIMPL domain-containing protein</fullName>
    </recommendedName>
</protein>
<sequence>MRSRTFRHFMLAAVTVGGLGMAALPASAETAALSEAVISVSGEGSATLAPDMAVLDLGVLQQAKTAAEALAANNKAMADVLQALAQEGIEAKDMQTSGFSVEPQYRQDARKDGSFEPPVVVGYQVTNGLSVKVRDLAKLGGVIDRSVKLGVNQGGNIRFTNDKPDAAIEEARRNAMAEAVAKARTLAEAAGVKLGRVISINESFMRPMPAPQMMMRAAMAKDMPEAVPVAAGENSYSVTVNVAYAIAQ</sequence>
<dbReference type="PANTHER" id="PTHR34387:SF1">
    <property type="entry name" value="PERIPLASMIC IMMUNOGENIC PROTEIN"/>
    <property type="match status" value="1"/>
</dbReference>
<reference evidence="2 3" key="1">
    <citation type="submission" date="2020-08" db="EMBL/GenBank/DDBJ databases">
        <title>Genomic Encyclopedia of Type Strains, Phase IV (KMG-IV): sequencing the most valuable type-strain genomes for metagenomic binning, comparative biology and taxonomic classification.</title>
        <authorList>
            <person name="Goeker M."/>
        </authorList>
    </citation>
    <scope>NUCLEOTIDE SEQUENCE [LARGE SCALE GENOMIC DNA]</scope>
    <source>
        <strain evidence="2 3">DSM 26385</strain>
    </source>
</reference>
<dbReference type="RefSeq" id="WP_183793873.1">
    <property type="nucleotide sequence ID" value="NZ_JACIDU010000014.1"/>
</dbReference>
<proteinExistence type="predicted"/>
<feature type="chain" id="PRO_5031038168" description="SIMPL domain-containing protein" evidence="1">
    <location>
        <begin position="29"/>
        <end position="248"/>
    </location>
</feature>
<accession>A0A7W6K401</accession>
<dbReference type="Gene3D" id="3.30.110.170">
    <property type="entry name" value="Protein of unknown function (DUF541), domain 1"/>
    <property type="match status" value="1"/>
</dbReference>
<evidence type="ECO:0008006" key="4">
    <source>
        <dbReference type="Google" id="ProtNLM"/>
    </source>
</evidence>
<evidence type="ECO:0000313" key="2">
    <source>
        <dbReference type="EMBL" id="MBB4104805.1"/>
    </source>
</evidence>
<dbReference type="GO" id="GO:0006974">
    <property type="term" value="P:DNA damage response"/>
    <property type="evidence" value="ECO:0007669"/>
    <property type="project" value="TreeGrafter"/>
</dbReference>
<dbReference type="EMBL" id="JACIDU010000014">
    <property type="protein sequence ID" value="MBB4104805.1"/>
    <property type="molecule type" value="Genomic_DNA"/>
</dbReference>
<evidence type="ECO:0000313" key="3">
    <source>
        <dbReference type="Proteomes" id="UP000584824"/>
    </source>
</evidence>
<dbReference type="InterPro" id="IPR007497">
    <property type="entry name" value="SIMPL/DUF541"/>
</dbReference>
<evidence type="ECO:0000256" key="1">
    <source>
        <dbReference type="SAM" id="SignalP"/>
    </source>
</evidence>
<dbReference type="AlphaFoldDB" id="A0A7W6K401"/>
<dbReference type="Proteomes" id="UP000584824">
    <property type="component" value="Unassembled WGS sequence"/>
</dbReference>
<keyword evidence="3" id="KW-1185">Reference proteome</keyword>
<gene>
    <name evidence="2" type="ORF">GGQ66_003384</name>
</gene>
<organism evidence="2 3">
    <name type="scientific">Allorhizobium borbori</name>
    <dbReference type="NCBI Taxonomy" id="485907"/>
    <lineage>
        <taxon>Bacteria</taxon>
        <taxon>Pseudomonadati</taxon>
        <taxon>Pseudomonadota</taxon>
        <taxon>Alphaproteobacteria</taxon>
        <taxon>Hyphomicrobiales</taxon>
        <taxon>Rhizobiaceae</taxon>
        <taxon>Rhizobium/Agrobacterium group</taxon>
        <taxon>Allorhizobium</taxon>
    </lineage>
</organism>